<keyword evidence="3" id="KW-1185">Reference proteome</keyword>
<dbReference type="SMART" id="SM00260">
    <property type="entry name" value="CheW"/>
    <property type="match status" value="1"/>
</dbReference>
<dbReference type="InterPro" id="IPR002545">
    <property type="entry name" value="CheW-lke_dom"/>
</dbReference>
<feature type="domain" description="CheW-like" evidence="1">
    <location>
        <begin position="56"/>
        <end position="199"/>
    </location>
</feature>
<organism evidence="2 3">
    <name type="scientific">Marinibaculum pumilum</name>
    <dbReference type="NCBI Taxonomy" id="1766165"/>
    <lineage>
        <taxon>Bacteria</taxon>
        <taxon>Pseudomonadati</taxon>
        <taxon>Pseudomonadota</taxon>
        <taxon>Alphaproteobacteria</taxon>
        <taxon>Rhodospirillales</taxon>
        <taxon>Rhodospirillaceae</taxon>
        <taxon>Marinibaculum</taxon>
    </lineage>
</organism>
<dbReference type="Pfam" id="PF01584">
    <property type="entry name" value="CheW"/>
    <property type="match status" value="1"/>
</dbReference>
<proteinExistence type="predicted"/>
<dbReference type="PROSITE" id="PS50851">
    <property type="entry name" value="CHEW"/>
    <property type="match status" value="1"/>
</dbReference>
<dbReference type="SUPFAM" id="SSF50341">
    <property type="entry name" value="CheW-like"/>
    <property type="match status" value="1"/>
</dbReference>
<evidence type="ECO:0000313" key="2">
    <source>
        <dbReference type="EMBL" id="MFC3228119.1"/>
    </source>
</evidence>
<reference evidence="3" key="1">
    <citation type="journal article" date="2019" name="Int. J. Syst. Evol. Microbiol.">
        <title>The Global Catalogue of Microorganisms (GCM) 10K type strain sequencing project: providing services to taxonomists for standard genome sequencing and annotation.</title>
        <authorList>
            <consortium name="The Broad Institute Genomics Platform"/>
            <consortium name="The Broad Institute Genome Sequencing Center for Infectious Disease"/>
            <person name="Wu L."/>
            <person name="Ma J."/>
        </authorList>
    </citation>
    <scope>NUCLEOTIDE SEQUENCE [LARGE SCALE GENOMIC DNA]</scope>
    <source>
        <strain evidence="3">KCTC 42964</strain>
    </source>
</reference>
<evidence type="ECO:0000259" key="1">
    <source>
        <dbReference type="PROSITE" id="PS50851"/>
    </source>
</evidence>
<dbReference type="Gene3D" id="2.40.50.180">
    <property type="entry name" value="CheA-289, Domain 4"/>
    <property type="match status" value="1"/>
</dbReference>
<gene>
    <name evidence="2" type="ORF">ACFOGJ_12810</name>
</gene>
<comment type="caution">
    <text evidence="2">The sequence shown here is derived from an EMBL/GenBank/DDBJ whole genome shotgun (WGS) entry which is preliminary data.</text>
</comment>
<sequence length="205" mass="21561">MANGSDRAGFDWEAAHSRVDRLGSQLVERPDDSPILRRRAASLAAPIEDGAARPGLGAHLVYARGGVRYGIPGGQCSEAMRLKTLLELPGAPAFLSGVMLHRGEMVAVVDVGWFLGLGHTPHAPRFGVVAQVPGFHFALAADVVEGVRQLHRGDAEAAHRAAFVQCISEDLVSVLDLEMLKADAAFQVDQETVRPAAGKQGGGAG</sequence>
<dbReference type="RefSeq" id="WP_379900932.1">
    <property type="nucleotide sequence ID" value="NZ_JBHRTR010000028.1"/>
</dbReference>
<accession>A0ABV7L116</accession>
<dbReference type="Gene3D" id="2.30.30.40">
    <property type="entry name" value="SH3 Domains"/>
    <property type="match status" value="1"/>
</dbReference>
<evidence type="ECO:0000313" key="3">
    <source>
        <dbReference type="Proteomes" id="UP001595528"/>
    </source>
</evidence>
<protein>
    <submittedName>
        <fullName evidence="2">Chemotaxis protein CheW</fullName>
    </submittedName>
</protein>
<dbReference type="InterPro" id="IPR036061">
    <property type="entry name" value="CheW-like_dom_sf"/>
</dbReference>
<name>A0ABV7L116_9PROT</name>
<dbReference type="EMBL" id="JBHRTR010000028">
    <property type="protein sequence ID" value="MFC3228119.1"/>
    <property type="molecule type" value="Genomic_DNA"/>
</dbReference>
<dbReference type="Proteomes" id="UP001595528">
    <property type="component" value="Unassembled WGS sequence"/>
</dbReference>